<evidence type="ECO:0000256" key="1">
    <source>
        <dbReference type="ARBA" id="ARBA00002274"/>
    </source>
</evidence>
<keyword evidence="15" id="KW-1185">Reference proteome</keyword>
<dbReference type="GO" id="GO:0005886">
    <property type="term" value="C:plasma membrane"/>
    <property type="evidence" value="ECO:0007669"/>
    <property type="project" value="TreeGrafter"/>
</dbReference>
<keyword evidence="9 13" id="KW-0418">Kinase</keyword>
<dbReference type="GO" id="GO:0005524">
    <property type="term" value="F:ATP binding"/>
    <property type="evidence" value="ECO:0007669"/>
    <property type="project" value="UniProtKB-UniRule"/>
</dbReference>
<dbReference type="PANTHER" id="PTHR42724:SF1">
    <property type="entry name" value="TETRAACYLDISACCHARIDE 4'-KINASE, MITOCHONDRIAL-RELATED"/>
    <property type="match status" value="1"/>
</dbReference>
<evidence type="ECO:0000256" key="10">
    <source>
        <dbReference type="ARBA" id="ARBA00022840"/>
    </source>
</evidence>
<evidence type="ECO:0000256" key="7">
    <source>
        <dbReference type="ARBA" id="ARBA00022679"/>
    </source>
</evidence>
<name>A0A0D5YU63_9FLAO</name>
<keyword evidence="8 13" id="KW-0547">Nucleotide-binding</keyword>
<evidence type="ECO:0000256" key="2">
    <source>
        <dbReference type="ARBA" id="ARBA00004870"/>
    </source>
</evidence>
<evidence type="ECO:0000313" key="14">
    <source>
        <dbReference type="EMBL" id="AKA35770.1"/>
    </source>
</evidence>
<evidence type="ECO:0000256" key="11">
    <source>
        <dbReference type="ARBA" id="ARBA00023098"/>
    </source>
</evidence>
<evidence type="ECO:0000256" key="9">
    <source>
        <dbReference type="ARBA" id="ARBA00022777"/>
    </source>
</evidence>
<dbReference type="Pfam" id="PF02606">
    <property type="entry name" value="LpxK"/>
    <property type="match status" value="1"/>
</dbReference>
<keyword evidence="6 13" id="KW-0441">Lipid A biosynthesis</keyword>
<dbReference type="Proteomes" id="UP000032726">
    <property type="component" value="Chromosome"/>
</dbReference>
<evidence type="ECO:0000256" key="6">
    <source>
        <dbReference type="ARBA" id="ARBA00022556"/>
    </source>
</evidence>
<dbReference type="RefSeq" id="WP_045802388.1">
    <property type="nucleotide sequence ID" value="NZ_CP011071.1"/>
</dbReference>
<dbReference type="InterPro" id="IPR003758">
    <property type="entry name" value="LpxK"/>
</dbReference>
<keyword evidence="7 13" id="KW-0808">Transferase</keyword>
<dbReference type="STRING" id="516051.VC82_2177"/>
<keyword evidence="10 13" id="KW-0067">ATP-binding</keyword>
<dbReference type="SUPFAM" id="SSF52540">
    <property type="entry name" value="P-loop containing nucleoside triphosphate hydrolases"/>
    <property type="match status" value="1"/>
</dbReference>
<comment type="catalytic activity">
    <reaction evidence="13">
        <text>a lipid A disaccharide + ATP = a lipid IVA + ADP + H(+)</text>
        <dbReference type="Rhea" id="RHEA:67840"/>
        <dbReference type="ChEBI" id="CHEBI:15378"/>
        <dbReference type="ChEBI" id="CHEBI:30616"/>
        <dbReference type="ChEBI" id="CHEBI:176343"/>
        <dbReference type="ChEBI" id="CHEBI:176425"/>
        <dbReference type="ChEBI" id="CHEBI:456216"/>
        <dbReference type="EC" id="2.7.1.130"/>
    </reaction>
</comment>
<dbReference type="OrthoDB" id="9766423at2"/>
<organism evidence="14 15">
    <name type="scientific">Flagellimonas lutaonensis</name>
    <dbReference type="NCBI Taxonomy" id="516051"/>
    <lineage>
        <taxon>Bacteria</taxon>
        <taxon>Pseudomonadati</taxon>
        <taxon>Bacteroidota</taxon>
        <taxon>Flavobacteriia</taxon>
        <taxon>Flavobacteriales</taxon>
        <taxon>Flavobacteriaceae</taxon>
        <taxon>Flagellimonas</taxon>
    </lineage>
</organism>
<comment type="pathway">
    <text evidence="2 13">Glycolipid biosynthesis; lipid IV(A) biosynthesis; lipid IV(A) from (3R)-3-hydroxytetradecanoyl-[acyl-carrier-protein] and UDP-N-acetyl-alpha-D-glucosamine: step 6/6.</text>
</comment>
<evidence type="ECO:0000256" key="13">
    <source>
        <dbReference type="HAMAP-Rule" id="MF_00409"/>
    </source>
</evidence>
<keyword evidence="5 13" id="KW-0444">Lipid biosynthesis</keyword>
<evidence type="ECO:0000256" key="5">
    <source>
        <dbReference type="ARBA" id="ARBA00022516"/>
    </source>
</evidence>
<dbReference type="EMBL" id="CP011071">
    <property type="protein sequence ID" value="AKA35770.1"/>
    <property type="molecule type" value="Genomic_DNA"/>
</dbReference>
<comment type="similarity">
    <text evidence="13">Belongs to the LpxK family.</text>
</comment>
<accession>A0A0D5YU63</accession>
<dbReference type="HAMAP" id="MF_00409">
    <property type="entry name" value="LpxK"/>
    <property type="match status" value="1"/>
</dbReference>
<proteinExistence type="inferred from homology"/>
<protein>
    <recommendedName>
        <fullName evidence="4 13">Tetraacyldisaccharide 4'-kinase</fullName>
        <ecNumber evidence="3 13">2.7.1.130</ecNumber>
    </recommendedName>
    <alternativeName>
        <fullName evidence="12 13">Lipid A 4'-kinase</fullName>
    </alternativeName>
</protein>
<dbReference type="AlphaFoldDB" id="A0A0D5YU63"/>
<dbReference type="NCBIfam" id="TIGR00682">
    <property type="entry name" value="lpxK"/>
    <property type="match status" value="1"/>
</dbReference>
<gene>
    <name evidence="13" type="primary">lpxK</name>
    <name evidence="14" type="ORF">VC82_2177</name>
</gene>
<sequence length="337" mass="38556">MYLLRVMAFPLSLLYAAAVYLRNFLYDIKLFRSKSFVTPTICIGNLSVGGSGKTPMAEYLVEMLKDSHELAVLSRGYRRKSKGFVLADAQSTVAELGDESYQLHKKFSEVTVAVDADRRRGIATLEKRVRPDIILLDDAFQHRRVKAGLSILLTPFGKLYVDDWYLPTGNLRDAKKEARRADLIIVTKCPHEIDGRERESITNKLNPQLHQKVLFSGLAYDEKVRSNNRSCDLAILKGMSMALVTGIANPQPLVEHLKESGLEFVHLKYADHHYFSKNDLKKFKKFEVVLTTEKDFSRLEGKLDNVLYLPVRHRFLNNDAAILQQRVVHFLKHCSRF</sequence>
<dbReference type="KEGG" id="mlt:VC82_2177"/>
<evidence type="ECO:0000313" key="15">
    <source>
        <dbReference type="Proteomes" id="UP000032726"/>
    </source>
</evidence>
<dbReference type="GO" id="GO:0009245">
    <property type="term" value="P:lipid A biosynthetic process"/>
    <property type="evidence" value="ECO:0007669"/>
    <property type="project" value="UniProtKB-UniRule"/>
</dbReference>
<dbReference type="GO" id="GO:0009029">
    <property type="term" value="F:lipid-A 4'-kinase activity"/>
    <property type="evidence" value="ECO:0007669"/>
    <property type="project" value="UniProtKB-UniRule"/>
</dbReference>
<keyword evidence="11 13" id="KW-0443">Lipid metabolism</keyword>
<dbReference type="PATRIC" id="fig|516051.4.peg.2242"/>
<dbReference type="GO" id="GO:0009244">
    <property type="term" value="P:lipopolysaccharide core region biosynthetic process"/>
    <property type="evidence" value="ECO:0007669"/>
    <property type="project" value="TreeGrafter"/>
</dbReference>
<dbReference type="PANTHER" id="PTHR42724">
    <property type="entry name" value="TETRAACYLDISACCHARIDE 4'-KINASE"/>
    <property type="match status" value="1"/>
</dbReference>
<evidence type="ECO:0000256" key="12">
    <source>
        <dbReference type="ARBA" id="ARBA00029757"/>
    </source>
</evidence>
<feature type="binding site" evidence="13">
    <location>
        <begin position="47"/>
        <end position="54"/>
    </location>
    <ligand>
        <name>ATP</name>
        <dbReference type="ChEBI" id="CHEBI:30616"/>
    </ligand>
</feature>
<evidence type="ECO:0000256" key="4">
    <source>
        <dbReference type="ARBA" id="ARBA00016436"/>
    </source>
</evidence>
<comment type="function">
    <text evidence="1 13">Transfers the gamma-phosphate of ATP to the 4'-position of a tetraacyldisaccharide 1-phosphate intermediate (termed DS-1-P) to form tetraacyldisaccharide 1,4'-bis-phosphate (lipid IVA).</text>
</comment>
<reference evidence="14 15" key="1">
    <citation type="submission" date="2015-03" db="EMBL/GenBank/DDBJ databases">
        <title>Complete genome sequence of Muricauda lutaonensis CC-HSB-11T, isolated from a coastal hot spring.</title>
        <authorList>
            <person name="Kim K.M."/>
        </authorList>
    </citation>
    <scope>NUCLEOTIDE SEQUENCE [LARGE SCALE GENOMIC DNA]</scope>
    <source>
        <strain evidence="14 15">CC-HSB-11</strain>
    </source>
</reference>
<dbReference type="EC" id="2.7.1.130" evidence="3 13"/>
<dbReference type="UniPathway" id="UPA00359">
    <property type="reaction ID" value="UER00482"/>
</dbReference>
<dbReference type="InterPro" id="IPR027417">
    <property type="entry name" value="P-loop_NTPase"/>
</dbReference>
<dbReference type="HOGENOM" id="CLU_038816_6_0_10"/>
<evidence type="ECO:0000256" key="3">
    <source>
        <dbReference type="ARBA" id="ARBA00012071"/>
    </source>
</evidence>
<evidence type="ECO:0000256" key="8">
    <source>
        <dbReference type="ARBA" id="ARBA00022741"/>
    </source>
</evidence>